<evidence type="ECO:0000256" key="1">
    <source>
        <dbReference type="ARBA" id="ARBA00000085"/>
    </source>
</evidence>
<dbReference type="SMART" id="SM00388">
    <property type="entry name" value="HisKA"/>
    <property type="match status" value="1"/>
</dbReference>
<dbReference type="Gene3D" id="3.40.50.2300">
    <property type="match status" value="1"/>
</dbReference>
<dbReference type="CDD" id="cd16922">
    <property type="entry name" value="HATPase_EvgS-ArcB-TorS-like"/>
    <property type="match status" value="1"/>
</dbReference>
<dbReference type="EMBL" id="JANFAV010000003">
    <property type="protein sequence ID" value="MCW6534488.1"/>
    <property type="molecule type" value="Genomic_DNA"/>
</dbReference>
<comment type="caution">
    <text evidence="10">The sequence shown here is derived from an EMBL/GenBank/DDBJ whole genome shotgun (WGS) entry which is preliminary data.</text>
</comment>
<dbReference type="GO" id="GO:0005524">
    <property type="term" value="F:ATP binding"/>
    <property type="evidence" value="ECO:0007669"/>
    <property type="project" value="UniProtKB-KW"/>
</dbReference>
<dbReference type="InterPro" id="IPR036890">
    <property type="entry name" value="HATPase_C_sf"/>
</dbReference>
<dbReference type="EC" id="2.7.13.3" evidence="2"/>
<evidence type="ECO:0000256" key="6">
    <source>
        <dbReference type="SAM" id="Phobius"/>
    </source>
</evidence>
<dbReference type="InterPro" id="IPR036097">
    <property type="entry name" value="HisK_dim/P_sf"/>
</dbReference>
<dbReference type="Gene3D" id="1.25.40.10">
    <property type="entry name" value="Tetratricopeptide repeat domain"/>
    <property type="match status" value="2"/>
</dbReference>
<dbReference type="Pfam" id="PF13424">
    <property type="entry name" value="TPR_12"/>
    <property type="match status" value="1"/>
</dbReference>
<dbReference type="SUPFAM" id="SSF52172">
    <property type="entry name" value="CheY-like"/>
    <property type="match status" value="1"/>
</dbReference>
<evidence type="ECO:0000256" key="5">
    <source>
        <dbReference type="PROSITE-ProRule" id="PRU00169"/>
    </source>
</evidence>
<dbReference type="Proteomes" id="UP001165565">
    <property type="component" value="Unassembled WGS sequence"/>
</dbReference>
<keyword evidence="10" id="KW-0067">ATP-binding</keyword>
<dbReference type="InterPro" id="IPR011006">
    <property type="entry name" value="CheY-like_superfamily"/>
</dbReference>
<dbReference type="SUPFAM" id="SSF47384">
    <property type="entry name" value="Homodimeric domain of signal transducing histidine kinase"/>
    <property type="match status" value="1"/>
</dbReference>
<keyword evidence="6" id="KW-1133">Transmembrane helix</keyword>
<dbReference type="FunFam" id="3.30.565.10:FF:000010">
    <property type="entry name" value="Sensor histidine kinase RcsC"/>
    <property type="match status" value="1"/>
</dbReference>
<evidence type="ECO:0000256" key="3">
    <source>
        <dbReference type="ARBA" id="ARBA00022553"/>
    </source>
</evidence>
<dbReference type="PRINTS" id="PR00344">
    <property type="entry name" value="BCTRLSENSOR"/>
</dbReference>
<feature type="domain" description="Histidine kinase" evidence="8">
    <location>
        <begin position="442"/>
        <end position="658"/>
    </location>
</feature>
<dbReference type="InterPro" id="IPR019734">
    <property type="entry name" value="TPR_rpt"/>
</dbReference>
<dbReference type="Pfam" id="PF02518">
    <property type="entry name" value="HATPase_c"/>
    <property type="match status" value="1"/>
</dbReference>
<dbReference type="SMART" id="SM00387">
    <property type="entry name" value="HATPase_c"/>
    <property type="match status" value="1"/>
</dbReference>
<sequence>MKPRRGAFAAASAITLVLLGPAPAHANSSDAFEKTAADVKATMLADPRKAIDLGEAALAYARQQRSSHMQATALWLLGEANLRVNETQRALVLLSDAQRLAERSDKGSHLEADILLSLGSARTASGEVALALTNLHQAHELFRILGDDRSRAKALIGIALLYNGGNDYVAALRYFDQAKDVYSKDPGLSLAIYNGRGSAFKDLKRFPEAEAQYALALQTARGMSSDFLVALILSNVARVRLMQHDLPGADRAISEGIALSEKPNAVAYHPLFQVLAAQSAFEHHRLQQARTLIDARFRGVDLDKTELTDRDAHDIAYRVYSALGEDTLALKHLAALKRLDDRATELARSNSAALASAQFDFANQELRITKLKADDLQKTVAFERERARTQRLVFIGAAAATALIITLLAFSILTLRRSRNRLAISNAALAKALAAKTEFLATTSHEIRTPLNGILGMTQVMLADERLDAATRDRLSVVHGAGVNMRALVDDILDVAKMETGRMTIEEAPFDLRQLMRDATGMWAEQARTKGLTFDMTLTDGPQWIVGDATRLRQIIFNLLSNAVKFTPAGGISLTATAVDDRWRLTVADTGIGISPDKHEEIFEAFRQADAGTTRQYGGTGLGLAICRNLSRAMGGEVTVESRLEAGSTFTLDLPLVRAEAPAAVGVAAGEGMLVVDRNPITRAMFKTLFEPRAGKVTFAGSVGEALGLLDDGAPQVILLDDATLRQDEDALAAIATLRAKAGAATLALLGPAGLADEREALERAGIDKVIVKPIARDELLITLFDKPSAALLVSAAA</sequence>
<dbReference type="Gene3D" id="3.30.565.10">
    <property type="entry name" value="Histidine kinase-like ATPase, C-terminal domain"/>
    <property type="match status" value="1"/>
</dbReference>
<feature type="transmembrane region" description="Helical" evidence="6">
    <location>
        <begin position="392"/>
        <end position="415"/>
    </location>
</feature>
<keyword evidence="6" id="KW-0812">Transmembrane</keyword>
<evidence type="ECO:0000313" key="10">
    <source>
        <dbReference type="EMBL" id="MCW6534488.1"/>
    </source>
</evidence>
<keyword evidence="6" id="KW-0472">Membrane</keyword>
<dbReference type="InterPro" id="IPR005467">
    <property type="entry name" value="His_kinase_dom"/>
</dbReference>
<keyword evidence="4" id="KW-0902">Two-component regulatory system</keyword>
<evidence type="ECO:0000259" key="8">
    <source>
        <dbReference type="PROSITE" id="PS50109"/>
    </source>
</evidence>
<dbReference type="AlphaFoldDB" id="A0AA41Z7R8"/>
<reference evidence="10" key="1">
    <citation type="submission" date="2022-06" db="EMBL/GenBank/DDBJ databases">
        <title>Sphingomonas sp. nov. isolated from rhizosphere soil of tomato.</title>
        <authorList>
            <person name="Dong H."/>
            <person name="Gao R."/>
        </authorList>
    </citation>
    <scope>NUCLEOTIDE SEQUENCE</scope>
    <source>
        <strain evidence="10">MMSM24</strain>
    </source>
</reference>
<dbReference type="SMART" id="SM00028">
    <property type="entry name" value="TPR"/>
    <property type="match status" value="5"/>
</dbReference>
<keyword evidence="3 5" id="KW-0597">Phosphoprotein</keyword>
<name>A0AA41Z7R8_9SPHN</name>
<dbReference type="PANTHER" id="PTHR45339:SF1">
    <property type="entry name" value="HYBRID SIGNAL TRANSDUCTION HISTIDINE KINASE J"/>
    <property type="match status" value="1"/>
</dbReference>
<dbReference type="InterPro" id="IPR004358">
    <property type="entry name" value="Sig_transdc_His_kin-like_C"/>
</dbReference>
<dbReference type="PROSITE" id="PS50110">
    <property type="entry name" value="RESPONSE_REGULATORY"/>
    <property type="match status" value="1"/>
</dbReference>
<organism evidence="10 11">
    <name type="scientific">Sphingomonas lycopersici</name>
    <dbReference type="NCBI Taxonomy" id="2951807"/>
    <lineage>
        <taxon>Bacteria</taxon>
        <taxon>Pseudomonadati</taxon>
        <taxon>Pseudomonadota</taxon>
        <taxon>Alphaproteobacteria</taxon>
        <taxon>Sphingomonadales</taxon>
        <taxon>Sphingomonadaceae</taxon>
        <taxon>Sphingomonas</taxon>
    </lineage>
</organism>
<dbReference type="InterPro" id="IPR011990">
    <property type="entry name" value="TPR-like_helical_dom_sf"/>
</dbReference>
<comment type="catalytic activity">
    <reaction evidence="1">
        <text>ATP + protein L-histidine = ADP + protein N-phospho-L-histidine.</text>
        <dbReference type="EC" id="2.7.13.3"/>
    </reaction>
</comment>
<dbReference type="RefSeq" id="WP_265268381.1">
    <property type="nucleotide sequence ID" value="NZ_JANFAV010000003.1"/>
</dbReference>
<evidence type="ECO:0000256" key="2">
    <source>
        <dbReference type="ARBA" id="ARBA00012438"/>
    </source>
</evidence>
<evidence type="ECO:0000259" key="9">
    <source>
        <dbReference type="PROSITE" id="PS50110"/>
    </source>
</evidence>
<evidence type="ECO:0000313" key="11">
    <source>
        <dbReference type="Proteomes" id="UP001165565"/>
    </source>
</evidence>
<proteinExistence type="predicted"/>
<dbReference type="PANTHER" id="PTHR45339">
    <property type="entry name" value="HYBRID SIGNAL TRANSDUCTION HISTIDINE KINASE J"/>
    <property type="match status" value="1"/>
</dbReference>
<dbReference type="InterPro" id="IPR003661">
    <property type="entry name" value="HisK_dim/P_dom"/>
</dbReference>
<dbReference type="SUPFAM" id="SSF48452">
    <property type="entry name" value="TPR-like"/>
    <property type="match status" value="1"/>
</dbReference>
<keyword evidence="7" id="KW-0732">Signal</keyword>
<accession>A0AA41Z7R8</accession>
<dbReference type="InterPro" id="IPR001789">
    <property type="entry name" value="Sig_transdc_resp-reg_receiver"/>
</dbReference>
<dbReference type="SUPFAM" id="SSF55874">
    <property type="entry name" value="ATPase domain of HSP90 chaperone/DNA topoisomerase II/histidine kinase"/>
    <property type="match status" value="1"/>
</dbReference>
<dbReference type="GO" id="GO:0000155">
    <property type="term" value="F:phosphorelay sensor kinase activity"/>
    <property type="evidence" value="ECO:0007669"/>
    <property type="project" value="InterPro"/>
</dbReference>
<dbReference type="CDD" id="cd00082">
    <property type="entry name" value="HisKA"/>
    <property type="match status" value="1"/>
</dbReference>
<feature type="signal peptide" evidence="7">
    <location>
        <begin position="1"/>
        <end position="26"/>
    </location>
</feature>
<dbReference type="InterPro" id="IPR003594">
    <property type="entry name" value="HATPase_dom"/>
</dbReference>
<feature type="modified residue" description="4-aspartylphosphate" evidence="5">
    <location>
        <position position="721"/>
    </location>
</feature>
<gene>
    <name evidence="10" type="ORF">NEE01_06775</name>
</gene>
<protein>
    <recommendedName>
        <fullName evidence="2">histidine kinase</fullName>
        <ecNumber evidence="2">2.7.13.3</ecNumber>
    </recommendedName>
</protein>
<evidence type="ECO:0000256" key="7">
    <source>
        <dbReference type="SAM" id="SignalP"/>
    </source>
</evidence>
<evidence type="ECO:0000256" key="4">
    <source>
        <dbReference type="ARBA" id="ARBA00023012"/>
    </source>
</evidence>
<keyword evidence="11" id="KW-1185">Reference proteome</keyword>
<feature type="chain" id="PRO_5041280777" description="histidine kinase" evidence="7">
    <location>
        <begin position="27"/>
        <end position="798"/>
    </location>
</feature>
<keyword evidence="10" id="KW-0547">Nucleotide-binding</keyword>
<dbReference type="Gene3D" id="1.10.287.130">
    <property type="match status" value="1"/>
</dbReference>
<feature type="domain" description="Response regulatory" evidence="9">
    <location>
        <begin position="672"/>
        <end position="788"/>
    </location>
</feature>
<dbReference type="PROSITE" id="PS50109">
    <property type="entry name" value="HIS_KIN"/>
    <property type="match status" value="1"/>
</dbReference>
<dbReference type="Pfam" id="PF00512">
    <property type="entry name" value="HisKA"/>
    <property type="match status" value="1"/>
</dbReference>